<dbReference type="AlphaFoldDB" id="A0A0R0CWR8"/>
<reference evidence="3 4" key="1">
    <citation type="submission" date="2015-05" db="EMBL/GenBank/DDBJ databases">
        <title>Genome sequencing and analysis of members of genus Stenotrophomonas.</title>
        <authorList>
            <person name="Patil P.P."/>
            <person name="Midha S."/>
            <person name="Patil P.B."/>
        </authorList>
    </citation>
    <scope>NUCLEOTIDE SEQUENCE [LARGE SCALE GENOMIC DNA]</scope>
    <source>
        <strain evidence="3 4">DSM 21858</strain>
    </source>
</reference>
<keyword evidence="4" id="KW-1185">Reference proteome</keyword>
<evidence type="ECO:0000313" key="3">
    <source>
        <dbReference type="EMBL" id="KRG70583.1"/>
    </source>
</evidence>
<gene>
    <name evidence="3" type="ORF">ABB29_05830</name>
</gene>
<feature type="compositionally biased region" description="Basic and acidic residues" evidence="1">
    <location>
        <begin position="71"/>
        <end position="82"/>
    </location>
</feature>
<dbReference type="EMBL" id="LDJL01000005">
    <property type="protein sequence ID" value="KRG70583.1"/>
    <property type="molecule type" value="Genomic_DNA"/>
</dbReference>
<dbReference type="Proteomes" id="UP000052052">
    <property type="component" value="Unassembled WGS sequence"/>
</dbReference>
<dbReference type="OrthoDB" id="5986912at2"/>
<protein>
    <recommendedName>
        <fullName evidence="5">Secreted protein</fullName>
    </recommendedName>
</protein>
<sequence length="139" mass="15430">MRRWLLLILLTQMAVASAQTVHSYRPPQKYKAPPQRPLQPYNAMAKDTTPFNCEQYRLHPHPGMQPFCENTESRTLQDEARRQGRPGPSSDVIDLPAMGSAAAIRTGLACIGGQAMRKLANGWEQVSSPNGGWQRCRGG</sequence>
<evidence type="ECO:0008006" key="5">
    <source>
        <dbReference type="Google" id="ProtNLM"/>
    </source>
</evidence>
<evidence type="ECO:0000256" key="2">
    <source>
        <dbReference type="SAM" id="SignalP"/>
    </source>
</evidence>
<feature type="chain" id="PRO_5006394778" description="Secreted protein" evidence="2">
    <location>
        <begin position="19"/>
        <end position="139"/>
    </location>
</feature>
<feature type="signal peptide" evidence="2">
    <location>
        <begin position="1"/>
        <end position="18"/>
    </location>
</feature>
<keyword evidence="2" id="KW-0732">Signal</keyword>
<name>A0A0R0CWR8_9GAMM</name>
<comment type="caution">
    <text evidence="3">The sequence shown here is derived from an EMBL/GenBank/DDBJ whole genome shotgun (WGS) entry which is preliminary data.</text>
</comment>
<dbReference type="STRING" id="344882.ABB29_05830"/>
<feature type="region of interest" description="Disordered" evidence="1">
    <location>
        <begin position="23"/>
        <end position="44"/>
    </location>
</feature>
<proteinExistence type="predicted"/>
<accession>A0A0R0CWR8</accession>
<evidence type="ECO:0000256" key="1">
    <source>
        <dbReference type="SAM" id="MobiDB-lite"/>
    </source>
</evidence>
<feature type="region of interest" description="Disordered" evidence="1">
    <location>
        <begin position="62"/>
        <end position="94"/>
    </location>
</feature>
<dbReference type="PATRIC" id="fig|344882.3.peg.2500"/>
<organism evidence="3 4">
    <name type="scientific">Pseudoxanthomonas dokdonensis</name>
    <dbReference type="NCBI Taxonomy" id="344882"/>
    <lineage>
        <taxon>Bacteria</taxon>
        <taxon>Pseudomonadati</taxon>
        <taxon>Pseudomonadota</taxon>
        <taxon>Gammaproteobacteria</taxon>
        <taxon>Lysobacterales</taxon>
        <taxon>Lysobacteraceae</taxon>
        <taxon>Pseudoxanthomonas</taxon>
    </lineage>
</organism>
<evidence type="ECO:0000313" key="4">
    <source>
        <dbReference type="Proteomes" id="UP000052052"/>
    </source>
</evidence>